<dbReference type="Gene3D" id="3.20.20.70">
    <property type="entry name" value="Aldolase class I"/>
    <property type="match status" value="1"/>
</dbReference>
<sequence>MQNPNVKFWLYIFFFFVNSQINAQNPQLTWNGDTLTISNDLAAHHFLWNGQLHLLGIDSFEEGIFWKSKAPKPDLFLSHVADQIENVSVRSAYKKDFPTEHEYLEVILESTEDSLAIRYALKMFANSGALYQKSFIKGNKQNITWESSMNEDLMMIEELKESGSNDNRVGVFSGKPYHLDYEVISFKEATDYHDDPVSVKVIKPFRQPQKVDGNILYAVDKHADNAIWFIKDSPIAASQANYPGFDFTIYPWGVAVNGLGIGEKEYDPQNWNEVYGFARGISKSNHWSKQKAIIKYQQQLRKYDANRDEMLLANTWGDRSKDSRMNEKFILEEIEMASILGITHLQLDDGWQQGLSRNSASKAGKKWDDWNREDWNPHKERFPNGLSKIIQEGNAKGVEICLWFNPSKAEEYNNWERDADILIGFYQEYGIKVFKIDGLALGSKKAEKNIKNLFDKVMRHCNGKVVFNLDVTAGKRTGYHFFQEYGNVFLENRYTDWGNYFPYRTLRNLWLLSGYMPAARLQAEWLNVGRNKDKYGEDDPHAPFHVGQRYAFAASLVGQPLAWMELSGLEDVKDSLSTIISEYRTFAHDIHSGLVIPIGEEPSGSSWTGFLIEAEEVDYLLVYRELTDTDSHTFPLPRKYGKASILFGDEFETQILENGIQVKFQKHYSFCVFKLEKQ</sequence>
<name>A0ABS9UN43_9BACT</name>
<evidence type="ECO:0000313" key="3">
    <source>
        <dbReference type="EMBL" id="MCH7398036.1"/>
    </source>
</evidence>
<reference evidence="3" key="1">
    <citation type="submission" date="2022-03" db="EMBL/GenBank/DDBJ databases">
        <title>De novo assembled genomes of Belliella spp. (Cyclobacteriaceae) strains.</title>
        <authorList>
            <person name="Szabo A."/>
            <person name="Korponai K."/>
            <person name="Felfoldi T."/>
        </authorList>
    </citation>
    <scope>NUCLEOTIDE SEQUENCE</scope>
    <source>
        <strain evidence="3">DSM 107340</strain>
    </source>
</reference>
<gene>
    <name evidence="3" type="ORF">MM236_08555</name>
</gene>
<keyword evidence="2 3" id="KW-0326">Glycosidase</keyword>
<dbReference type="InterPro" id="IPR013785">
    <property type="entry name" value="Aldolase_TIM"/>
</dbReference>
<keyword evidence="1 3" id="KW-0378">Hydrolase</keyword>
<dbReference type="EC" id="3.2.1.22" evidence="3"/>
<dbReference type="InterPro" id="IPR000111">
    <property type="entry name" value="Glyco_hydro_27/36_CS"/>
</dbReference>
<dbReference type="EMBL" id="JAKZGS010000005">
    <property type="protein sequence ID" value="MCH7398036.1"/>
    <property type="molecule type" value="Genomic_DNA"/>
</dbReference>
<dbReference type="Proteomes" id="UP001165488">
    <property type="component" value="Unassembled WGS sequence"/>
</dbReference>
<proteinExistence type="predicted"/>
<dbReference type="Pfam" id="PF02065">
    <property type="entry name" value="Melibiase"/>
    <property type="match status" value="1"/>
</dbReference>
<organism evidence="3 4">
    <name type="scientific">Belliella calami</name>
    <dbReference type="NCBI Taxonomy" id="2923436"/>
    <lineage>
        <taxon>Bacteria</taxon>
        <taxon>Pseudomonadati</taxon>
        <taxon>Bacteroidota</taxon>
        <taxon>Cytophagia</taxon>
        <taxon>Cytophagales</taxon>
        <taxon>Cyclobacteriaceae</taxon>
        <taxon>Belliella</taxon>
    </lineage>
</organism>
<dbReference type="PROSITE" id="PS00512">
    <property type="entry name" value="ALPHA_GALACTOSIDASE"/>
    <property type="match status" value="1"/>
</dbReference>
<comment type="caution">
    <text evidence="3">The sequence shown here is derived from an EMBL/GenBank/DDBJ whole genome shotgun (WGS) entry which is preliminary data.</text>
</comment>
<evidence type="ECO:0000256" key="1">
    <source>
        <dbReference type="ARBA" id="ARBA00022801"/>
    </source>
</evidence>
<dbReference type="SUPFAM" id="SSF51445">
    <property type="entry name" value="(Trans)glycosidases"/>
    <property type="match status" value="1"/>
</dbReference>
<evidence type="ECO:0000313" key="4">
    <source>
        <dbReference type="Proteomes" id="UP001165488"/>
    </source>
</evidence>
<keyword evidence="4" id="KW-1185">Reference proteome</keyword>
<evidence type="ECO:0000256" key="2">
    <source>
        <dbReference type="ARBA" id="ARBA00023295"/>
    </source>
</evidence>
<dbReference type="RefSeq" id="WP_241274549.1">
    <property type="nucleotide sequence ID" value="NZ_JAKZGS010000005.1"/>
</dbReference>
<dbReference type="InterPro" id="IPR017853">
    <property type="entry name" value="GH"/>
</dbReference>
<accession>A0ABS9UN43</accession>
<dbReference type="GO" id="GO:0004557">
    <property type="term" value="F:alpha-galactosidase activity"/>
    <property type="evidence" value="ECO:0007669"/>
    <property type="project" value="UniProtKB-EC"/>
</dbReference>
<protein>
    <submittedName>
        <fullName evidence="3">Alpha-galactosidase</fullName>
        <ecNumber evidence="3">3.2.1.22</ecNumber>
    </submittedName>
</protein>